<feature type="transmembrane region" description="Helical" evidence="9">
    <location>
        <begin position="308"/>
        <end position="326"/>
    </location>
</feature>
<dbReference type="AlphaFoldDB" id="A0A4V0WPM7"/>
<feature type="transmembrane region" description="Helical" evidence="9">
    <location>
        <begin position="356"/>
        <end position="378"/>
    </location>
</feature>
<evidence type="ECO:0000256" key="8">
    <source>
        <dbReference type="ARBA" id="ARBA00023136"/>
    </source>
</evidence>
<dbReference type="RefSeq" id="WP_146622821.1">
    <property type="nucleotide sequence ID" value="NZ_BJCC01000017.1"/>
</dbReference>
<keyword evidence="2" id="KW-0813">Transport</keyword>
<dbReference type="InterPro" id="IPR004703">
    <property type="entry name" value="PTS_sugar-sp_permease"/>
</dbReference>
<comment type="caution">
    <text evidence="11">The sequence shown here is derived from an EMBL/GenBank/DDBJ whole genome shotgun (WGS) entry which is preliminary data.</text>
</comment>
<feature type="transmembrane region" description="Helical" evidence="9">
    <location>
        <begin position="84"/>
        <end position="117"/>
    </location>
</feature>
<evidence type="ECO:0000256" key="5">
    <source>
        <dbReference type="ARBA" id="ARBA00022683"/>
    </source>
</evidence>
<reference evidence="12" key="1">
    <citation type="submission" date="2019-02" db="EMBL/GenBank/DDBJ databases">
        <title>Draft genome sequence of Enterococcus sp. Gos25-1.</title>
        <authorList>
            <person name="Tanaka N."/>
            <person name="Shiwa Y."/>
            <person name="Fujita N."/>
        </authorList>
    </citation>
    <scope>NUCLEOTIDE SEQUENCE [LARGE SCALE GENOMIC DNA]</scope>
    <source>
        <strain evidence="12">Gos25-1</strain>
    </source>
</reference>
<feature type="transmembrane region" description="Helical" evidence="9">
    <location>
        <begin position="44"/>
        <end position="64"/>
    </location>
</feature>
<organism evidence="11 12">
    <name type="scientific">Enterococcus florum</name>
    <dbReference type="NCBI Taxonomy" id="2480627"/>
    <lineage>
        <taxon>Bacteria</taxon>
        <taxon>Bacillati</taxon>
        <taxon>Bacillota</taxon>
        <taxon>Bacilli</taxon>
        <taxon>Lactobacillales</taxon>
        <taxon>Enterococcaceae</taxon>
        <taxon>Enterococcus</taxon>
    </lineage>
</organism>
<gene>
    <name evidence="11" type="ORF">NRIC_22900</name>
</gene>
<feature type="transmembrane region" description="Helical" evidence="9">
    <location>
        <begin position="248"/>
        <end position="267"/>
    </location>
</feature>
<dbReference type="PIRSF" id="PIRSF006304">
    <property type="entry name" value="GatC"/>
    <property type="match status" value="1"/>
</dbReference>
<feature type="transmembrane region" description="Helical" evidence="9">
    <location>
        <begin position="221"/>
        <end position="241"/>
    </location>
</feature>
<dbReference type="GO" id="GO:0015577">
    <property type="term" value="F:galactitol transmembrane transporter activity"/>
    <property type="evidence" value="ECO:0007669"/>
    <property type="project" value="InterPro"/>
</dbReference>
<keyword evidence="3" id="KW-1003">Cell membrane</keyword>
<proteinExistence type="predicted"/>
<evidence type="ECO:0000313" key="12">
    <source>
        <dbReference type="Proteomes" id="UP000290567"/>
    </source>
</evidence>
<keyword evidence="6 9" id="KW-0812">Transmembrane</keyword>
<keyword evidence="5" id="KW-0598">Phosphotransferase system</keyword>
<dbReference type="InterPro" id="IPR013853">
    <property type="entry name" value="EIIC-GAT"/>
</dbReference>
<dbReference type="GO" id="GO:0005886">
    <property type="term" value="C:plasma membrane"/>
    <property type="evidence" value="ECO:0007669"/>
    <property type="project" value="UniProtKB-SubCell"/>
</dbReference>
<evidence type="ECO:0000256" key="9">
    <source>
        <dbReference type="SAM" id="Phobius"/>
    </source>
</evidence>
<feature type="transmembrane region" description="Helical" evidence="9">
    <location>
        <begin position="425"/>
        <end position="442"/>
    </location>
</feature>
<keyword evidence="12" id="KW-1185">Reference proteome</keyword>
<dbReference type="Proteomes" id="UP000290567">
    <property type="component" value="Unassembled WGS sequence"/>
</dbReference>
<evidence type="ECO:0000256" key="1">
    <source>
        <dbReference type="ARBA" id="ARBA00004651"/>
    </source>
</evidence>
<comment type="subcellular location">
    <subcellularLocation>
        <location evidence="1">Cell membrane</location>
        <topology evidence="1">Multi-pass membrane protein</topology>
    </subcellularLocation>
</comment>
<evidence type="ECO:0000256" key="6">
    <source>
        <dbReference type="ARBA" id="ARBA00022692"/>
    </source>
</evidence>
<keyword evidence="4" id="KW-0762">Sugar transport</keyword>
<keyword evidence="7 9" id="KW-1133">Transmembrane helix</keyword>
<dbReference type="GO" id="GO:0009401">
    <property type="term" value="P:phosphoenolpyruvate-dependent sugar phosphotransferase system"/>
    <property type="evidence" value="ECO:0007669"/>
    <property type="project" value="UniProtKB-KW"/>
</dbReference>
<evidence type="ECO:0000256" key="7">
    <source>
        <dbReference type="ARBA" id="ARBA00022989"/>
    </source>
</evidence>
<feature type="transmembrane region" description="Helical" evidence="9">
    <location>
        <begin position="390"/>
        <end position="413"/>
    </location>
</feature>
<dbReference type="Pfam" id="PF03611">
    <property type="entry name" value="EIIC-GAT"/>
    <property type="match status" value="1"/>
</dbReference>
<dbReference type="PANTHER" id="PTHR37324">
    <property type="entry name" value="PTS SYSTEM GALACTITOL-SPECIFIC EIIC COMPONENT"/>
    <property type="match status" value="1"/>
</dbReference>
<evidence type="ECO:0000256" key="2">
    <source>
        <dbReference type="ARBA" id="ARBA00022448"/>
    </source>
</evidence>
<evidence type="ECO:0000259" key="10">
    <source>
        <dbReference type="PROSITE" id="PS51104"/>
    </source>
</evidence>
<sequence>MLEMIKAGVNFILDLGATAMLPIILTIFGVILGQKLSRSFRAGLTVGIGFTGLNLVIGLLSDSIGQASQAMIARLGLNLDILDVGWPIGAAITFATPIAVVLIPAIFIFNIILLRFNQTKTMDVDIWNYWHLIFPGAMIYYATNSIVIAIVCALINTFVIFKLADWTAPAVEHFYGLPGISLPHGETVNFAPITYALNKIWDKIPGINKIDINAENLKDKLGIFGEPMMIGLILGLGMGGLAGYDPKAIIQLGVQMSAVMILMPRMVALLMEGLSPIAEAAKTFIQKRFPGKEVYIGLDAAVVTAHPAIITCALIMVPITIVLAAVLPYNRMLPFADLAVLPFTVIWSIAASKGNIFRGLLNAIVSICIVFFIATNLGELTTTMAHAVGFAFPEGATMISGIDMSCHITLWIMLKLIDPSNVPQFAAGIIALLGYGALWFWTRNDIKRHYGLLDQTDKKSGSEGVGTNE</sequence>
<dbReference type="PANTHER" id="PTHR37324:SF2">
    <property type="entry name" value="PTS SYSTEM GALACTITOL-SPECIFIC EIIC COMPONENT"/>
    <property type="match status" value="1"/>
</dbReference>
<feature type="transmembrane region" description="Helical" evidence="9">
    <location>
        <begin position="12"/>
        <end position="32"/>
    </location>
</feature>
<feature type="domain" description="PTS EIIC type-2" evidence="10">
    <location>
        <begin position="9"/>
        <end position="439"/>
    </location>
</feature>
<dbReference type="PROSITE" id="PS51104">
    <property type="entry name" value="PTS_EIIC_TYPE_2"/>
    <property type="match status" value="1"/>
</dbReference>
<evidence type="ECO:0000256" key="4">
    <source>
        <dbReference type="ARBA" id="ARBA00022597"/>
    </source>
</evidence>
<dbReference type="OrthoDB" id="9787936at2"/>
<keyword evidence="8 9" id="KW-0472">Membrane</keyword>
<evidence type="ECO:0000313" key="11">
    <source>
        <dbReference type="EMBL" id="GCF94399.1"/>
    </source>
</evidence>
<feature type="transmembrane region" description="Helical" evidence="9">
    <location>
        <begin position="138"/>
        <end position="161"/>
    </location>
</feature>
<dbReference type="InterPro" id="IPR013014">
    <property type="entry name" value="PTS_EIIC_2"/>
</dbReference>
<feature type="transmembrane region" description="Helical" evidence="9">
    <location>
        <begin position="333"/>
        <end position="350"/>
    </location>
</feature>
<protein>
    <submittedName>
        <fullName evidence="11">PTS galactitol transporter subunit IIC</fullName>
    </submittedName>
</protein>
<dbReference type="EMBL" id="BJCC01000017">
    <property type="protein sequence ID" value="GCF94399.1"/>
    <property type="molecule type" value="Genomic_DNA"/>
</dbReference>
<accession>A0A4V0WPM7</accession>
<evidence type="ECO:0000256" key="3">
    <source>
        <dbReference type="ARBA" id="ARBA00022475"/>
    </source>
</evidence>
<name>A0A4V0WPM7_9ENTE</name>